<organism evidence="2 3">
    <name type="scientific">Formosa sediminum</name>
    <dbReference type="NCBI Taxonomy" id="2594004"/>
    <lineage>
        <taxon>Bacteria</taxon>
        <taxon>Pseudomonadati</taxon>
        <taxon>Bacteroidota</taxon>
        <taxon>Flavobacteriia</taxon>
        <taxon>Flavobacteriales</taxon>
        <taxon>Flavobacteriaceae</taxon>
        <taxon>Formosa</taxon>
    </lineage>
</organism>
<sequence>MILQHKGSPIYYSDQGKGTAIILLHGFLENSTMWKRIAPRLAKKNRVICIDLLGHGDTACIGYIHTMDMMADAVQTVLNHLKIRRYYIVGHSMGGYVALVLAERLPDNIKGLVLMNSTSKPDSDERIALRNRAIDVVKHNYESMVKMSIANLFKPKNTIKFAKDIAWLKKEALRTPLQGYIAAQEGMKIRQDLEVLLHFSPYKKMIIYGKNDPVLNPETIIKQTHNTEVKLVELPDGHMSYIENESETLQELTLFIE</sequence>
<dbReference type="PRINTS" id="PR00111">
    <property type="entry name" value="ABHYDROLASE"/>
</dbReference>
<gene>
    <name evidence="2" type="ORF">FNB79_05425</name>
</gene>
<evidence type="ECO:0000313" key="2">
    <source>
        <dbReference type="EMBL" id="QDO93441.1"/>
    </source>
</evidence>
<accession>A0A516GPI3</accession>
<dbReference type="EMBL" id="CP041637">
    <property type="protein sequence ID" value="QDO93441.1"/>
    <property type="molecule type" value="Genomic_DNA"/>
</dbReference>
<dbReference type="Proteomes" id="UP000319209">
    <property type="component" value="Chromosome"/>
</dbReference>
<dbReference type="SUPFAM" id="SSF53474">
    <property type="entry name" value="alpha/beta-Hydrolases"/>
    <property type="match status" value="1"/>
</dbReference>
<dbReference type="GO" id="GO:0016787">
    <property type="term" value="F:hydrolase activity"/>
    <property type="evidence" value="ECO:0007669"/>
    <property type="project" value="UniProtKB-KW"/>
</dbReference>
<dbReference type="PANTHER" id="PTHR43798">
    <property type="entry name" value="MONOACYLGLYCEROL LIPASE"/>
    <property type="match status" value="1"/>
</dbReference>
<dbReference type="OrthoDB" id="252464at2"/>
<keyword evidence="2" id="KW-0378">Hydrolase</keyword>
<dbReference type="KEGG" id="fop:FNB79_05425"/>
<dbReference type="Gene3D" id="3.40.50.1820">
    <property type="entry name" value="alpha/beta hydrolase"/>
    <property type="match status" value="1"/>
</dbReference>
<evidence type="ECO:0000259" key="1">
    <source>
        <dbReference type="Pfam" id="PF00561"/>
    </source>
</evidence>
<feature type="domain" description="AB hydrolase-1" evidence="1">
    <location>
        <begin position="20"/>
        <end position="131"/>
    </location>
</feature>
<dbReference type="Pfam" id="PF00561">
    <property type="entry name" value="Abhydrolase_1"/>
    <property type="match status" value="1"/>
</dbReference>
<name>A0A516GPI3_9FLAO</name>
<protein>
    <submittedName>
        <fullName evidence="2">Alpha/beta hydrolase</fullName>
    </submittedName>
</protein>
<keyword evidence="3" id="KW-1185">Reference proteome</keyword>
<dbReference type="RefSeq" id="WP_143380345.1">
    <property type="nucleotide sequence ID" value="NZ_CP041637.1"/>
</dbReference>
<dbReference type="AlphaFoldDB" id="A0A516GPI3"/>
<evidence type="ECO:0000313" key="3">
    <source>
        <dbReference type="Proteomes" id="UP000319209"/>
    </source>
</evidence>
<dbReference type="InterPro" id="IPR000073">
    <property type="entry name" value="AB_hydrolase_1"/>
</dbReference>
<proteinExistence type="predicted"/>
<dbReference type="InterPro" id="IPR050266">
    <property type="entry name" value="AB_hydrolase_sf"/>
</dbReference>
<dbReference type="InterPro" id="IPR029058">
    <property type="entry name" value="AB_hydrolase_fold"/>
</dbReference>
<reference evidence="2 3" key="1">
    <citation type="submission" date="2019-07" db="EMBL/GenBank/DDBJ databases">
        <title>Genome sequencing for Formosa sp. PS13.</title>
        <authorList>
            <person name="Park S.-J."/>
        </authorList>
    </citation>
    <scope>NUCLEOTIDE SEQUENCE [LARGE SCALE GENOMIC DNA]</scope>
    <source>
        <strain evidence="2 3">PS13</strain>
    </source>
</reference>